<keyword evidence="8" id="KW-1185">Reference proteome</keyword>
<dbReference type="OrthoDB" id="44005at2759"/>
<dbReference type="GO" id="GO:0043565">
    <property type="term" value="F:sequence-specific DNA binding"/>
    <property type="evidence" value="ECO:0007669"/>
    <property type="project" value="InterPro"/>
</dbReference>
<dbReference type="Pfam" id="PF00447">
    <property type="entry name" value="HSF_DNA-bind"/>
    <property type="match status" value="1"/>
</dbReference>
<accession>A0A1E7FIR8</accession>
<evidence type="ECO:0000313" key="7">
    <source>
        <dbReference type="EMBL" id="OEU17945.1"/>
    </source>
</evidence>
<dbReference type="Proteomes" id="UP000095751">
    <property type="component" value="Unassembled WGS sequence"/>
</dbReference>
<evidence type="ECO:0000313" key="8">
    <source>
        <dbReference type="Proteomes" id="UP000095751"/>
    </source>
</evidence>
<feature type="region of interest" description="Disordered" evidence="5">
    <location>
        <begin position="138"/>
        <end position="157"/>
    </location>
</feature>
<dbReference type="InParanoid" id="A0A1E7FIR8"/>
<comment type="similarity">
    <text evidence="4">Belongs to the HSF family.</text>
</comment>
<dbReference type="InterPro" id="IPR036390">
    <property type="entry name" value="WH_DNA-bd_sf"/>
</dbReference>
<dbReference type="SMART" id="SM00415">
    <property type="entry name" value="HSF"/>
    <property type="match status" value="1"/>
</dbReference>
<evidence type="ECO:0000259" key="6">
    <source>
        <dbReference type="SMART" id="SM00415"/>
    </source>
</evidence>
<proteinExistence type="inferred from homology"/>
<gene>
    <name evidence="7" type="ORF">FRACYDRAFT_238375</name>
</gene>
<keyword evidence="2" id="KW-0238">DNA-binding</keyword>
<dbReference type="Gene3D" id="1.10.10.10">
    <property type="entry name" value="Winged helix-like DNA-binding domain superfamily/Winged helix DNA-binding domain"/>
    <property type="match status" value="1"/>
</dbReference>
<keyword evidence="3" id="KW-0539">Nucleus</keyword>
<dbReference type="InterPro" id="IPR000232">
    <property type="entry name" value="HSF_DNA-bd"/>
</dbReference>
<dbReference type="Gene3D" id="6.10.140.530">
    <property type="match status" value="1"/>
</dbReference>
<feature type="region of interest" description="Disordered" evidence="5">
    <location>
        <begin position="1"/>
        <end position="79"/>
    </location>
</feature>
<feature type="domain" description="HSF-type DNA-binding" evidence="6">
    <location>
        <begin position="157"/>
        <end position="258"/>
    </location>
</feature>
<dbReference type="EMBL" id="KV784357">
    <property type="protein sequence ID" value="OEU17945.1"/>
    <property type="molecule type" value="Genomic_DNA"/>
</dbReference>
<feature type="compositionally biased region" description="Low complexity" evidence="5">
    <location>
        <begin position="1"/>
        <end position="14"/>
    </location>
</feature>
<dbReference type="AlphaFoldDB" id="A0A1E7FIR8"/>
<sequence>MNSSNKSSSLSMPSAATMPRQKVFQPNVVSSSDSPPYQQTQQHDLPSMPSMPQPQVLHTRVVSSSSHSHQQQQLHTPVQTQHRNFPWTNNISSIHESNKNNPMVMPSVTMMIPQQKVLHTHVVSSEAAVSVNHLHTHALTSSSHSHSHSHPPLQQTQQHDFPWAMYGILEAADKRNENDIVSWGPDGIGFQIHDRDQFIERYMKTMTKMSRFKSFQRQVNFWGFQSRYQNRGTKTPGFYFHPDFIRGEQHRLEGMKRVPPARARKKEWDRCYQKLLRYIDLYRTSRVPVEYNEDCELARWVQEQRTLNLRVSKHFTNEIQLLKKLPDWTWASEDKESLDTANVLASLVRTITKATITGSTAVGPV</sequence>
<dbReference type="PANTHER" id="PTHR10015:SF206">
    <property type="entry name" value="HSF-TYPE DNA-BINDING DOMAIN-CONTAINING PROTEIN"/>
    <property type="match status" value="1"/>
</dbReference>
<dbReference type="KEGG" id="fcy:FRACYDRAFT_238375"/>
<dbReference type="InterPro" id="IPR005114">
    <property type="entry name" value="Helicase_assoc"/>
</dbReference>
<feature type="compositionally biased region" description="Polar residues" evidence="5">
    <location>
        <begin position="27"/>
        <end position="44"/>
    </location>
</feature>
<dbReference type="GO" id="GO:0005634">
    <property type="term" value="C:nucleus"/>
    <property type="evidence" value="ECO:0007669"/>
    <property type="project" value="UniProtKB-SubCell"/>
</dbReference>
<dbReference type="GO" id="GO:0003700">
    <property type="term" value="F:DNA-binding transcription factor activity"/>
    <property type="evidence" value="ECO:0007669"/>
    <property type="project" value="InterPro"/>
</dbReference>
<evidence type="ECO:0000256" key="4">
    <source>
        <dbReference type="RuleBase" id="RU004020"/>
    </source>
</evidence>
<protein>
    <recommendedName>
        <fullName evidence="6">HSF-type DNA-binding domain-containing protein</fullName>
    </recommendedName>
</protein>
<evidence type="ECO:0000256" key="2">
    <source>
        <dbReference type="ARBA" id="ARBA00023125"/>
    </source>
</evidence>
<organism evidence="7 8">
    <name type="scientific">Fragilariopsis cylindrus CCMP1102</name>
    <dbReference type="NCBI Taxonomy" id="635003"/>
    <lineage>
        <taxon>Eukaryota</taxon>
        <taxon>Sar</taxon>
        <taxon>Stramenopiles</taxon>
        <taxon>Ochrophyta</taxon>
        <taxon>Bacillariophyta</taxon>
        <taxon>Bacillariophyceae</taxon>
        <taxon>Bacillariophycidae</taxon>
        <taxon>Bacillariales</taxon>
        <taxon>Bacillariaceae</taxon>
        <taxon>Fragilariopsis</taxon>
    </lineage>
</organism>
<dbReference type="InterPro" id="IPR036388">
    <property type="entry name" value="WH-like_DNA-bd_sf"/>
</dbReference>
<dbReference type="SUPFAM" id="SSF46785">
    <property type="entry name" value="Winged helix' DNA-binding domain"/>
    <property type="match status" value="1"/>
</dbReference>
<feature type="compositionally biased region" description="Low complexity" evidence="5">
    <location>
        <begin position="63"/>
        <end position="79"/>
    </location>
</feature>
<reference evidence="7 8" key="1">
    <citation type="submission" date="2016-09" db="EMBL/GenBank/DDBJ databases">
        <title>Extensive genetic diversity and differential bi-allelic expression allows diatom success in the polar Southern Ocean.</title>
        <authorList>
            <consortium name="DOE Joint Genome Institute"/>
            <person name="Mock T."/>
            <person name="Otillar R.P."/>
            <person name="Strauss J."/>
            <person name="Dupont C."/>
            <person name="Frickenhaus S."/>
            <person name="Maumus F."/>
            <person name="Mcmullan M."/>
            <person name="Sanges R."/>
            <person name="Schmutz J."/>
            <person name="Toseland A."/>
            <person name="Valas R."/>
            <person name="Veluchamy A."/>
            <person name="Ward B.J."/>
            <person name="Allen A."/>
            <person name="Barry K."/>
            <person name="Falciatore A."/>
            <person name="Ferrante M."/>
            <person name="Fortunato A.E."/>
            <person name="Gloeckner G."/>
            <person name="Gruber A."/>
            <person name="Hipkin R."/>
            <person name="Janech M."/>
            <person name="Kroth P."/>
            <person name="Leese F."/>
            <person name="Lindquist E."/>
            <person name="Lyon B.R."/>
            <person name="Martin J."/>
            <person name="Mayer C."/>
            <person name="Parker M."/>
            <person name="Quesneville H."/>
            <person name="Raymond J."/>
            <person name="Uhlig C."/>
            <person name="Valentin K.U."/>
            <person name="Worden A.Z."/>
            <person name="Armbrust E.V."/>
            <person name="Bowler C."/>
            <person name="Green B."/>
            <person name="Moulton V."/>
            <person name="Van Oosterhout C."/>
            <person name="Grigoriev I."/>
        </authorList>
    </citation>
    <scope>NUCLEOTIDE SEQUENCE [LARGE SCALE GENOMIC DNA]</scope>
    <source>
        <strain evidence="7 8">CCMP1102</strain>
    </source>
</reference>
<evidence type="ECO:0000256" key="5">
    <source>
        <dbReference type="SAM" id="MobiDB-lite"/>
    </source>
</evidence>
<name>A0A1E7FIR8_9STRA</name>
<comment type="subcellular location">
    <subcellularLocation>
        <location evidence="1">Nucleus</location>
    </subcellularLocation>
</comment>
<dbReference type="PANTHER" id="PTHR10015">
    <property type="entry name" value="HEAT SHOCK TRANSCRIPTION FACTOR"/>
    <property type="match status" value="1"/>
</dbReference>
<dbReference type="Pfam" id="PF03457">
    <property type="entry name" value="HA"/>
    <property type="match status" value="1"/>
</dbReference>
<evidence type="ECO:0000256" key="1">
    <source>
        <dbReference type="ARBA" id="ARBA00004123"/>
    </source>
</evidence>
<evidence type="ECO:0000256" key="3">
    <source>
        <dbReference type="ARBA" id="ARBA00023242"/>
    </source>
</evidence>